<gene>
    <name evidence="2" type="ORF">BOTBODRAFT_190014</name>
</gene>
<dbReference type="InParanoid" id="A0A067MGN6"/>
<sequence>MSTNLRQRRTQDEAGPVLDEQEQEEIIRNLRAESNKSTANHVFFLLSLLTLSLILQFIFLNKSAWSTQTATPLSIFFSEAPAPLLGGAVLFTLVHISVLILDIGLLPPDPNLKIDTLPSFIHPLLPVRGLFLLLAPTISFLMRKDMAQTIWWALPAGVHSIVWLSSKWIEAEAQSLQKLEELRYNAKGA</sequence>
<keyword evidence="1" id="KW-0472">Membrane</keyword>
<dbReference type="AlphaFoldDB" id="A0A067MGN6"/>
<keyword evidence="3" id="KW-1185">Reference proteome</keyword>
<accession>A0A067MGN6</accession>
<dbReference type="OrthoDB" id="3358048at2759"/>
<protein>
    <submittedName>
        <fullName evidence="2">Uncharacterized protein</fullName>
    </submittedName>
</protein>
<keyword evidence="1" id="KW-0812">Transmembrane</keyword>
<feature type="transmembrane region" description="Helical" evidence="1">
    <location>
        <begin position="82"/>
        <end position="105"/>
    </location>
</feature>
<dbReference type="Proteomes" id="UP000027195">
    <property type="component" value="Unassembled WGS sequence"/>
</dbReference>
<evidence type="ECO:0000313" key="2">
    <source>
        <dbReference type="EMBL" id="KDQ11052.1"/>
    </source>
</evidence>
<feature type="transmembrane region" description="Helical" evidence="1">
    <location>
        <begin position="125"/>
        <end position="142"/>
    </location>
</feature>
<name>A0A067MGN6_BOTB1</name>
<feature type="transmembrane region" description="Helical" evidence="1">
    <location>
        <begin position="42"/>
        <end position="61"/>
    </location>
</feature>
<reference evidence="3" key="1">
    <citation type="journal article" date="2014" name="Proc. Natl. Acad. Sci. U.S.A.">
        <title>Extensive sampling of basidiomycete genomes demonstrates inadequacy of the white-rot/brown-rot paradigm for wood decay fungi.</title>
        <authorList>
            <person name="Riley R."/>
            <person name="Salamov A.A."/>
            <person name="Brown D.W."/>
            <person name="Nagy L.G."/>
            <person name="Floudas D."/>
            <person name="Held B.W."/>
            <person name="Levasseur A."/>
            <person name="Lombard V."/>
            <person name="Morin E."/>
            <person name="Otillar R."/>
            <person name="Lindquist E.A."/>
            <person name="Sun H."/>
            <person name="LaButti K.M."/>
            <person name="Schmutz J."/>
            <person name="Jabbour D."/>
            <person name="Luo H."/>
            <person name="Baker S.E."/>
            <person name="Pisabarro A.G."/>
            <person name="Walton J.D."/>
            <person name="Blanchette R.A."/>
            <person name="Henrissat B."/>
            <person name="Martin F."/>
            <person name="Cullen D."/>
            <person name="Hibbett D.S."/>
            <person name="Grigoriev I.V."/>
        </authorList>
    </citation>
    <scope>NUCLEOTIDE SEQUENCE [LARGE SCALE GENOMIC DNA]</scope>
    <source>
        <strain evidence="3">FD-172 SS1</strain>
    </source>
</reference>
<organism evidence="2 3">
    <name type="scientific">Botryobasidium botryosum (strain FD-172 SS1)</name>
    <dbReference type="NCBI Taxonomy" id="930990"/>
    <lineage>
        <taxon>Eukaryota</taxon>
        <taxon>Fungi</taxon>
        <taxon>Dikarya</taxon>
        <taxon>Basidiomycota</taxon>
        <taxon>Agaricomycotina</taxon>
        <taxon>Agaricomycetes</taxon>
        <taxon>Cantharellales</taxon>
        <taxon>Botryobasidiaceae</taxon>
        <taxon>Botryobasidium</taxon>
    </lineage>
</organism>
<evidence type="ECO:0000256" key="1">
    <source>
        <dbReference type="SAM" id="Phobius"/>
    </source>
</evidence>
<dbReference type="HOGENOM" id="CLU_097226_0_0_1"/>
<evidence type="ECO:0000313" key="3">
    <source>
        <dbReference type="Proteomes" id="UP000027195"/>
    </source>
</evidence>
<keyword evidence="1" id="KW-1133">Transmembrane helix</keyword>
<dbReference type="EMBL" id="KL198061">
    <property type="protein sequence ID" value="KDQ11052.1"/>
    <property type="molecule type" value="Genomic_DNA"/>
</dbReference>
<proteinExistence type="predicted"/>